<reference evidence="2 3" key="1">
    <citation type="submission" date="2018-08" db="EMBL/GenBank/DDBJ databases">
        <title>A genome reference for cultivated species of the human gut microbiota.</title>
        <authorList>
            <person name="Zou Y."/>
            <person name="Xue W."/>
            <person name="Luo G."/>
        </authorList>
    </citation>
    <scope>NUCLEOTIDE SEQUENCE [LARGE SCALE GENOMIC DNA]</scope>
    <source>
        <strain evidence="2 3">OF03-9BH</strain>
    </source>
</reference>
<dbReference type="Gene3D" id="3.90.1580.10">
    <property type="entry name" value="paralog of FGE (formylglycine-generating enzyme)"/>
    <property type="match status" value="1"/>
</dbReference>
<dbReference type="EMBL" id="QSCF01000027">
    <property type="protein sequence ID" value="RGX77407.1"/>
    <property type="molecule type" value="Genomic_DNA"/>
</dbReference>
<dbReference type="Pfam" id="PF03781">
    <property type="entry name" value="FGE-sulfatase"/>
    <property type="match status" value="1"/>
</dbReference>
<sequence>MGYNPSVNKKSDLLPVHTVTLYEAMLYCNKLSERKGYKPVYTFKNELWDATNTELYEADVTRDKTANGYRLPTSAEWEYAAKGGPDNENQPYYYAGSNDLDEVGWYRENSIVGEEPVLHVVGLKKPNSLGIYDMSGNVEEYTGEWLLQLGYISDAEETDPWGPEKPRDEDRLVFSRGGCFSTYDTNCSNSNARLLGAHIKTDMGYPGGDIWFGNIGFRVVRSLK</sequence>
<proteinExistence type="predicted"/>
<dbReference type="GO" id="GO:0120147">
    <property type="term" value="F:formylglycine-generating oxidase activity"/>
    <property type="evidence" value="ECO:0007669"/>
    <property type="project" value="TreeGrafter"/>
</dbReference>
<dbReference type="AlphaFoldDB" id="A0A413H218"/>
<dbReference type="InterPro" id="IPR051043">
    <property type="entry name" value="Sulfatase_Mod_Factor_Kinase"/>
</dbReference>
<accession>A0A413H218</accession>
<evidence type="ECO:0000313" key="3">
    <source>
        <dbReference type="Proteomes" id="UP000286075"/>
    </source>
</evidence>
<dbReference type="RefSeq" id="WP_117988034.1">
    <property type="nucleotide sequence ID" value="NZ_CABMFG010000027.1"/>
</dbReference>
<dbReference type="InterPro" id="IPR005532">
    <property type="entry name" value="SUMF_dom"/>
</dbReference>
<dbReference type="PANTHER" id="PTHR23150:SF19">
    <property type="entry name" value="FORMYLGLYCINE-GENERATING ENZYME"/>
    <property type="match status" value="1"/>
</dbReference>
<dbReference type="Proteomes" id="UP000286075">
    <property type="component" value="Unassembled WGS sequence"/>
</dbReference>
<dbReference type="InterPro" id="IPR016187">
    <property type="entry name" value="CTDL_fold"/>
</dbReference>
<dbReference type="OrthoDB" id="9768004at2"/>
<organism evidence="2 3">
    <name type="scientific">Bacteroides stercorirosoris</name>
    <dbReference type="NCBI Taxonomy" id="871324"/>
    <lineage>
        <taxon>Bacteria</taxon>
        <taxon>Pseudomonadati</taxon>
        <taxon>Bacteroidota</taxon>
        <taxon>Bacteroidia</taxon>
        <taxon>Bacteroidales</taxon>
        <taxon>Bacteroidaceae</taxon>
        <taxon>Bacteroides</taxon>
    </lineage>
</organism>
<comment type="caution">
    <text evidence="2">The sequence shown here is derived from an EMBL/GenBank/DDBJ whole genome shotgun (WGS) entry which is preliminary data.</text>
</comment>
<protein>
    <recommendedName>
        <fullName evidence="1">Sulfatase-modifying factor enzyme-like domain-containing protein</fullName>
    </recommendedName>
</protein>
<name>A0A413H218_9BACE</name>
<dbReference type="SUPFAM" id="SSF56436">
    <property type="entry name" value="C-type lectin-like"/>
    <property type="match status" value="1"/>
</dbReference>
<evidence type="ECO:0000313" key="2">
    <source>
        <dbReference type="EMBL" id="RGX77407.1"/>
    </source>
</evidence>
<evidence type="ECO:0000259" key="1">
    <source>
        <dbReference type="Pfam" id="PF03781"/>
    </source>
</evidence>
<gene>
    <name evidence="2" type="ORF">DXA68_15735</name>
</gene>
<dbReference type="PANTHER" id="PTHR23150">
    <property type="entry name" value="SULFATASE MODIFYING FACTOR 1, 2"/>
    <property type="match status" value="1"/>
</dbReference>
<feature type="domain" description="Sulfatase-modifying factor enzyme-like" evidence="1">
    <location>
        <begin position="7"/>
        <end position="221"/>
    </location>
</feature>
<dbReference type="InterPro" id="IPR042095">
    <property type="entry name" value="SUMF_sf"/>
</dbReference>